<gene>
    <name evidence="1" type="ORF">NS334_03295</name>
</gene>
<protein>
    <submittedName>
        <fullName evidence="1">Peptidase C26</fullName>
    </submittedName>
</protein>
<evidence type="ECO:0000313" key="2">
    <source>
        <dbReference type="Proteomes" id="UP000074310"/>
    </source>
</evidence>
<dbReference type="GO" id="GO:0033969">
    <property type="term" value="F:gamma-glutamyl-gamma-aminobutyrate hydrolase activity"/>
    <property type="evidence" value="ECO:0007669"/>
    <property type="project" value="TreeGrafter"/>
</dbReference>
<dbReference type="GO" id="GO:0005829">
    <property type="term" value="C:cytosol"/>
    <property type="evidence" value="ECO:0007669"/>
    <property type="project" value="TreeGrafter"/>
</dbReference>
<dbReference type="Proteomes" id="UP000074310">
    <property type="component" value="Unassembled WGS sequence"/>
</dbReference>
<dbReference type="InterPro" id="IPR044668">
    <property type="entry name" value="PuuD-like"/>
</dbReference>
<dbReference type="PANTHER" id="PTHR43235">
    <property type="entry name" value="GLUTAMINE AMIDOTRANSFERASE PB2B2.05-RELATED"/>
    <property type="match status" value="1"/>
</dbReference>
<dbReference type="AlphaFoldDB" id="A0A147I844"/>
<dbReference type="SUPFAM" id="SSF52317">
    <property type="entry name" value="Class I glutamine amidotransferase-like"/>
    <property type="match status" value="1"/>
</dbReference>
<evidence type="ECO:0000313" key="1">
    <source>
        <dbReference type="EMBL" id="KTT75293.1"/>
    </source>
</evidence>
<dbReference type="InterPro" id="IPR011697">
    <property type="entry name" value="Peptidase_C26"/>
</dbReference>
<organism evidence="1 2">
    <name type="scientific">Sphingomonas endophytica</name>
    <dbReference type="NCBI Taxonomy" id="869719"/>
    <lineage>
        <taxon>Bacteria</taxon>
        <taxon>Pseudomonadati</taxon>
        <taxon>Pseudomonadota</taxon>
        <taxon>Alphaproteobacteria</taxon>
        <taxon>Sphingomonadales</taxon>
        <taxon>Sphingomonadaceae</taxon>
        <taxon>Sphingomonas</taxon>
    </lineage>
</organism>
<dbReference type="GO" id="GO:0006598">
    <property type="term" value="P:polyamine catabolic process"/>
    <property type="evidence" value="ECO:0007669"/>
    <property type="project" value="TreeGrafter"/>
</dbReference>
<dbReference type="Gene3D" id="3.40.50.880">
    <property type="match status" value="1"/>
</dbReference>
<proteinExistence type="predicted"/>
<dbReference type="OrthoDB" id="9813383at2"/>
<keyword evidence="2" id="KW-1185">Reference proteome</keyword>
<reference evidence="1 2" key="1">
    <citation type="journal article" date="2016" name="Front. Microbiol.">
        <title>Genomic Resource of Rice Seed Associated Bacteria.</title>
        <authorList>
            <person name="Midha S."/>
            <person name="Bansal K."/>
            <person name="Sharma S."/>
            <person name="Kumar N."/>
            <person name="Patil P.P."/>
            <person name="Chaudhry V."/>
            <person name="Patil P.B."/>
        </authorList>
    </citation>
    <scope>NUCLEOTIDE SEQUENCE [LARGE SCALE GENOMIC DNA]</scope>
    <source>
        <strain evidence="1 2">NS334</strain>
    </source>
</reference>
<dbReference type="PROSITE" id="PS51273">
    <property type="entry name" value="GATASE_TYPE_1"/>
    <property type="match status" value="1"/>
</dbReference>
<sequence length="251" mass="26303">MGEARARKPLIGVLCCNEVAQRPVQVAASRFVAPLARVSDACVLLVPAIPEACDARLLACQLDGLLLTGSRSNVAPTRYGASSDCGGGALDHDRDEVALTLADAMIEAGKPVFGICRGLQELNVLFGGTLSGERCCGRHLRGGWDDGDYAALFDHRHDVRLTDGGVLARATGARRLSVRSVHEQAIDRLGGGLHVEALASDDGVIEAIAARPCGADVLAVQWHPEWDVDSSPGSQAFFTLIGQALRGGTTA</sequence>
<dbReference type="PANTHER" id="PTHR43235:SF1">
    <property type="entry name" value="GLUTAMINE AMIDOTRANSFERASE PB2B2.05-RELATED"/>
    <property type="match status" value="1"/>
</dbReference>
<comment type="caution">
    <text evidence="1">The sequence shown here is derived from an EMBL/GenBank/DDBJ whole genome shotgun (WGS) entry which is preliminary data.</text>
</comment>
<dbReference type="InterPro" id="IPR029062">
    <property type="entry name" value="Class_I_gatase-like"/>
</dbReference>
<dbReference type="PATRIC" id="fig|869719.3.peg.3373"/>
<accession>A0A147I844</accession>
<name>A0A147I844_9SPHN</name>
<dbReference type="Pfam" id="PF07722">
    <property type="entry name" value="Peptidase_C26"/>
    <property type="match status" value="1"/>
</dbReference>
<dbReference type="EMBL" id="LDTB01000008">
    <property type="protein sequence ID" value="KTT75293.1"/>
    <property type="molecule type" value="Genomic_DNA"/>
</dbReference>